<comment type="caution">
    <text evidence="2">The sequence shown here is derived from an EMBL/GenBank/DDBJ whole genome shotgun (WGS) entry which is preliminary data.</text>
</comment>
<dbReference type="Proteomes" id="UP001240447">
    <property type="component" value="Unassembled WGS sequence"/>
</dbReference>
<reference evidence="2 3" key="1">
    <citation type="submission" date="2023-07" db="EMBL/GenBank/DDBJ databases">
        <title>Sequencing the genomes of 1000 actinobacteria strains.</title>
        <authorList>
            <person name="Klenk H.-P."/>
        </authorList>
    </citation>
    <scope>NUCLEOTIDE SEQUENCE [LARGE SCALE GENOMIC DNA]</scope>
    <source>
        <strain evidence="2 3">GD13</strain>
    </source>
</reference>
<proteinExistence type="predicted"/>
<protein>
    <recommendedName>
        <fullName evidence="4">Carboxypeptidase regulatory-like domain-containing protein</fullName>
    </recommendedName>
</protein>
<feature type="chain" id="PRO_5045570922" description="Carboxypeptidase regulatory-like domain-containing protein" evidence="1">
    <location>
        <begin position="36"/>
        <end position="137"/>
    </location>
</feature>
<dbReference type="EMBL" id="JAUSQM010000001">
    <property type="protein sequence ID" value="MDP9820850.1"/>
    <property type="molecule type" value="Genomic_DNA"/>
</dbReference>
<name>A0ABT9NLZ7_9ACTN</name>
<dbReference type="RefSeq" id="WP_068123392.1">
    <property type="nucleotide sequence ID" value="NZ_CCXJ01000644.1"/>
</dbReference>
<feature type="signal peptide" evidence="1">
    <location>
        <begin position="1"/>
        <end position="35"/>
    </location>
</feature>
<keyword evidence="3" id="KW-1185">Reference proteome</keyword>
<gene>
    <name evidence="2" type="ORF">J2S59_000659</name>
</gene>
<sequence>MSPRLPTPRLARVLAGAVALGALSPVALTLAPAHACACPDEGIAVLAPSRTVSSGEQFRVKGVWIQSGKPAAGRTVKVQARRDGRWHTLKGAVVTARANGEFGVRLVLQQKGVRVLRVLGVVPDGPDVKDRFRVTVG</sequence>
<evidence type="ECO:0000256" key="1">
    <source>
        <dbReference type="SAM" id="SignalP"/>
    </source>
</evidence>
<keyword evidence="1" id="KW-0732">Signal</keyword>
<organism evidence="2 3">
    <name type="scientific">Nocardioides massiliensis</name>
    <dbReference type="NCBI Taxonomy" id="1325935"/>
    <lineage>
        <taxon>Bacteria</taxon>
        <taxon>Bacillati</taxon>
        <taxon>Actinomycetota</taxon>
        <taxon>Actinomycetes</taxon>
        <taxon>Propionibacteriales</taxon>
        <taxon>Nocardioidaceae</taxon>
        <taxon>Nocardioides</taxon>
    </lineage>
</organism>
<evidence type="ECO:0000313" key="2">
    <source>
        <dbReference type="EMBL" id="MDP9820850.1"/>
    </source>
</evidence>
<evidence type="ECO:0000313" key="3">
    <source>
        <dbReference type="Proteomes" id="UP001240447"/>
    </source>
</evidence>
<accession>A0ABT9NLZ7</accession>
<evidence type="ECO:0008006" key="4">
    <source>
        <dbReference type="Google" id="ProtNLM"/>
    </source>
</evidence>